<comment type="caution">
    <text evidence="1">The sequence shown here is derived from an EMBL/GenBank/DDBJ whole genome shotgun (WGS) entry which is preliminary data.</text>
</comment>
<dbReference type="PANTHER" id="PTHR35617:SF3">
    <property type="entry name" value="CORE-BINDING (CB) DOMAIN-CONTAINING PROTEIN"/>
    <property type="match status" value="1"/>
</dbReference>
<dbReference type="EMBL" id="JANEYG010000065">
    <property type="protein sequence ID" value="KAJ8914748.1"/>
    <property type="molecule type" value="Genomic_DNA"/>
</dbReference>
<reference evidence="1 2" key="1">
    <citation type="journal article" date="2023" name="Insect Mol. Biol.">
        <title>Genome sequencing provides insights into the evolution of gene families encoding plant cell wall-degrading enzymes in longhorned beetles.</title>
        <authorList>
            <person name="Shin N.R."/>
            <person name="Okamura Y."/>
            <person name="Kirsch R."/>
            <person name="Pauchet Y."/>
        </authorList>
    </citation>
    <scope>NUCLEOTIDE SEQUENCE [LARGE SCALE GENOMIC DNA]</scope>
    <source>
        <strain evidence="1">EAD_L_NR</strain>
    </source>
</reference>
<keyword evidence="2" id="KW-1185">Reference proteome</keyword>
<proteinExistence type="predicted"/>
<organism evidence="1 2">
    <name type="scientific">Exocentrus adspersus</name>
    <dbReference type="NCBI Taxonomy" id="1586481"/>
    <lineage>
        <taxon>Eukaryota</taxon>
        <taxon>Metazoa</taxon>
        <taxon>Ecdysozoa</taxon>
        <taxon>Arthropoda</taxon>
        <taxon>Hexapoda</taxon>
        <taxon>Insecta</taxon>
        <taxon>Pterygota</taxon>
        <taxon>Neoptera</taxon>
        <taxon>Endopterygota</taxon>
        <taxon>Coleoptera</taxon>
        <taxon>Polyphaga</taxon>
        <taxon>Cucujiformia</taxon>
        <taxon>Chrysomeloidea</taxon>
        <taxon>Cerambycidae</taxon>
        <taxon>Lamiinae</taxon>
        <taxon>Acanthocinini</taxon>
        <taxon>Exocentrus</taxon>
    </lineage>
</organism>
<dbReference type="PANTHER" id="PTHR35617">
    <property type="entry name" value="PHAGE_INTEGRASE DOMAIN-CONTAINING PROTEIN"/>
    <property type="match status" value="1"/>
</dbReference>
<evidence type="ECO:0000313" key="1">
    <source>
        <dbReference type="EMBL" id="KAJ8914748.1"/>
    </source>
</evidence>
<evidence type="ECO:0000313" key="2">
    <source>
        <dbReference type="Proteomes" id="UP001159042"/>
    </source>
</evidence>
<dbReference type="Proteomes" id="UP001159042">
    <property type="component" value="Unassembled WGS sequence"/>
</dbReference>
<gene>
    <name evidence="1" type="ORF">NQ315_017459</name>
</gene>
<name>A0AAV8VKH4_9CUCU</name>
<dbReference type="AlphaFoldDB" id="A0AAV8VKH4"/>
<protein>
    <submittedName>
        <fullName evidence="1">Uncharacterized protein</fullName>
    </submittedName>
</protein>
<accession>A0AAV8VKH4</accession>
<sequence length="119" mass="14035">MVEFRLLRGIWTCAYRLSYHFQLGYLWLNLILNSCQNDKSSIDRFIKGVYNVKPPKPKYEVTWDPQIVINFLESLYPLSSLSMEKPTLKLITLVALTTAQRAQTFKLLIKNIFEYLLKE</sequence>